<organism evidence="2 3">
    <name type="scientific">Paraburkholderia ferrariae</name>
    <dbReference type="NCBI Taxonomy" id="386056"/>
    <lineage>
        <taxon>Bacteria</taxon>
        <taxon>Pseudomonadati</taxon>
        <taxon>Pseudomonadota</taxon>
        <taxon>Betaproteobacteria</taxon>
        <taxon>Burkholderiales</taxon>
        <taxon>Burkholderiaceae</taxon>
        <taxon>Paraburkholderia</taxon>
    </lineage>
</organism>
<comment type="caution">
    <text evidence="2">The sequence shown here is derived from an EMBL/GenBank/DDBJ whole genome shotgun (WGS) entry which is preliminary data.</text>
</comment>
<reference evidence="2 3" key="1">
    <citation type="submission" date="2024-01" db="EMBL/GenBank/DDBJ databases">
        <title>The diversity of rhizobia nodulating Mimosa spp. in eleven states of Brazil covering several biomes is determined by host plant, location, and edaphic factors.</title>
        <authorList>
            <person name="Rouws L."/>
            <person name="Barauna A."/>
            <person name="Beukes C."/>
            <person name="De Faria S.M."/>
            <person name="Gross E."/>
            <person name="Dos Reis Junior F.B."/>
            <person name="Simon M."/>
            <person name="Maluk M."/>
            <person name="Odee D.W."/>
            <person name="Kenicer G."/>
            <person name="Young J.P.W."/>
            <person name="Reis V.M."/>
            <person name="Zilli J."/>
            <person name="James E.K."/>
        </authorList>
    </citation>
    <scope>NUCLEOTIDE SEQUENCE [LARGE SCALE GENOMIC DNA]</scope>
    <source>
        <strain evidence="2 3">JPY167</strain>
    </source>
</reference>
<name>A0ABU9RZS9_9BURK</name>
<sequence>MKNTNVTEEKMVYVENRSERPVVVRHGKGTATATDAVRVWATDSFMVEALPDRPFITPIPHDAWEAFSATEFGKALIGLGALKLTTREAFERQEPLPWQHITDEDEDQREEHERQTEHRETYRPVVIR</sequence>
<gene>
    <name evidence="2" type="ORF">VSR73_29045</name>
</gene>
<feature type="region of interest" description="Disordered" evidence="1">
    <location>
        <begin position="94"/>
        <end position="128"/>
    </location>
</feature>
<dbReference type="Proteomes" id="UP001489897">
    <property type="component" value="Unassembled WGS sequence"/>
</dbReference>
<proteinExistence type="predicted"/>
<evidence type="ECO:0000313" key="2">
    <source>
        <dbReference type="EMBL" id="MEM5425102.1"/>
    </source>
</evidence>
<accession>A0ABU9RZS9</accession>
<keyword evidence="3" id="KW-1185">Reference proteome</keyword>
<evidence type="ECO:0000256" key="1">
    <source>
        <dbReference type="SAM" id="MobiDB-lite"/>
    </source>
</evidence>
<dbReference type="RefSeq" id="WP_342949188.1">
    <property type="nucleotide sequence ID" value="NZ_JAYMRV010000010.1"/>
</dbReference>
<feature type="compositionally biased region" description="Basic and acidic residues" evidence="1">
    <location>
        <begin position="109"/>
        <end position="122"/>
    </location>
</feature>
<dbReference type="EMBL" id="JAYMRV010000010">
    <property type="protein sequence ID" value="MEM5425102.1"/>
    <property type="molecule type" value="Genomic_DNA"/>
</dbReference>
<protein>
    <submittedName>
        <fullName evidence="2">Uncharacterized protein</fullName>
    </submittedName>
</protein>
<evidence type="ECO:0000313" key="3">
    <source>
        <dbReference type="Proteomes" id="UP001489897"/>
    </source>
</evidence>